<feature type="compositionally biased region" description="Low complexity" evidence="1">
    <location>
        <begin position="181"/>
        <end position="195"/>
    </location>
</feature>
<evidence type="ECO:0000256" key="2">
    <source>
        <dbReference type="SAM" id="Phobius"/>
    </source>
</evidence>
<keyword evidence="2" id="KW-0472">Membrane</keyword>
<feature type="transmembrane region" description="Helical" evidence="2">
    <location>
        <begin position="33"/>
        <end position="54"/>
    </location>
</feature>
<keyword evidence="2" id="KW-0812">Transmembrane</keyword>
<feature type="compositionally biased region" description="Gly residues" evidence="1">
    <location>
        <begin position="129"/>
        <end position="142"/>
    </location>
</feature>
<dbReference type="AlphaFoldDB" id="A0A835ZHV2"/>
<feature type="region of interest" description="Disordered" evidence="1">
    <location>
        <begin position="124"/>
        <end position="198"/>
    </location>
</feature>
<evidence type="ECO:0000313" key="4">
    <source>
        <dbReference type="Proteomes" id="UP000664859"/>
    </source>
</evidence>
<keyword evidence="4" id="KW-1185">Reference proteome</keyword>
<dbReference type="EMBL" id="JAFCMP010000025">
    <property type="protein sequence ID" value="KAG5190909.1"/>
    <property type="molecule type" value="Genomic_DNA"/>
</dbReference>
<name>A0A835ZHV2_9STRA</name>
<proteinExistence type="predicted"/>
<dbReference type="Proteomes" id="UP000664859">
    <property type="component" value="Unassembled WGS sequence"/>
</dbReference>
<feature type="region of interest" description="Disordered" evidence="1">
    <location>
        <begin position="222"/>
        <end position="276"/>
    </location>
</feature>
<feature type="region of interest" description="Disordered" evidence="1">
    <location>
        <begin position="290"/>
        <end position="336"/>
    </location>
</feature>
<sequence>MALVDINPLTVAVDRSLFGPQGRRWIERKLPEVTSNMTFIMVSGFGACLLMFGICTDYQRFGFVGGLGCLPKHIAAATLVHLLAKLLRWHITQVVQGSFMPDDRPNLVTRWAVAAAAATRDYARQHTPAGGGGSGGSGGGEGATTRITGRGSARAPPASTNSLTIIHGTYDSPYRRTRQRSGSASTDADAPTTAEDAPRAFIYSRKSKIVDASAPPQPLTAALDESYTEPAPLDSTRDGGSTSAQQRRGGLSPLRGEQGGETPRSAEGGAFDEPAAVRPGDLVTEVVSEAPGAPQAALDPQAEHHRAPKPPVADSPTLATARRRRRRHGGIERGRSEGGLDLQPYLFTRATAHELMDSLFFMRVVDDDSWVYVEHDLYQPQEGAGLGWAMNLFHRGYKVGVRYAGDVDPHDANRMLFQCEPGRASGHVWLRSRGTNTLLFMLGLRKPRTLVAWDREVPGGDWEDMRIEWCPEHNGHVVISCKRAGGYLQWTGDRFGHVDERDCASRFMLQGVR</sequence>
<reference evidence="3" key="1">
    <citation type="submission" date="2021-02" db="EMBL/GenBank/DDBJ databases">
        <title>First Annotated Genome of the Yellow-green Alga Tribonema minus.</title>
        <authorList>
            <person name="Mahan K.M."/>
        </authorList>
    </citation>
    <scope>NUCLEOTIDE SEQUENCE</scope>
    <source>
        <strain evidence="3">UTEX B ZZ1240</strain>
    </source>
</reference>
<gene>
    <name evidence="3" type="ORF">JKP88DRAFT_266699</name>
</gene>
<organism evidence="3 4">
    <name type="scientific">Tribonema minus</name>
    <dbReference type="NCBI Taxonomy" id="303371"/>
    <lineage>
        <taxon>Eukaryota</taxon>
        <taxon>Sar</taxon>
        <taxon>Stramenopiles</taxon>
        <taxon>Ochrophyta</taxon>
        <taxon>PX clade</taxon>
        <taxon>Xanthophyceae</taxon>
        <taxon>Tribonematales</taxon>
        <taxon>Tribonemataceae</taxon>
        <taxon>Tribonema</taxon>
    </lineage>
</organism>
<evidence type="ECO:0000256" key="1">
    <source>
        <dbReference type="SAM" id="MobiDB-lite"/>
    </source>
</evidence>
<comment type="caution">
    <text evidence="3">The sequence shown here is derived from an EMBL/GenBank/DDBJ whole genome shotgun (WGS) entry which is preliminary data.</text>
</comment>
<evidence type="ECO:0000313" key="3">
    <source>
        <dbReference type="EMBL" id="KAG5190909.1"/>
    </source>
</evidence>
<keyword evidence="2" id="KW-1133">Transmembrane helix</keyword>
<protein>
    <submittedName>
        <fullName evidence="3">Uncharacterized protein</fullName>
    </submittedName>
</protein>
<accession>A0A835ZHV2</accession>